<dbReference type="NCBIfam" id="TIGR04134">
    <property type="entry name" value="lipo_with_rSAM"/>
    <property type="match status" value="1"/>
</dbReference>
<sequence>MNIKVFSTFLKITSATLMLLYVSSCSLDSDDANVPLGKFIVTGTIVEDNEDNTPLSDVRVALGFPYLSTQGDTLIYYVDSLSTEDKGIFSLSITEYPQPQKFKLKIEDINDPKRFDTAIRNIDFINPSFTGGNGSSDAGETVKEMGLIKMSLKTVEGNPDNTKE</sequence>
<feature type="signal peptide" evidence="1">
    <location>
        <begin position="1"/>
        <end position="28"/>
    </location>
</feature>
<dbReference type="RefSeq" id="WP_183306617.1">
    <property type="nucleotide sequence ID" value="NZ_JACIEP010000005.1"/>
</dbReference>
<evidence type="ECO:0000313" key="2">
    <source>
        <dbReference type="EMBL" id="MBB4035684.1"/>
    </source>
</evidence>
<organism evidence="2 3">
    <name type="scientific">Dysgonomonas hofstadii</name>
    <dbReference type="NCBI Taxonomy" id="637886"/>
    <lineage>
        <taxon>Bacteria</taxon>
        <taxon>Pseudomonadati</taxon>
        <taxon>Bacteroidota</taxon>
        <taxon>Bacteroidia</taxon>
        <taxon>Bacteroidales</taxon>
        <taxon>Dysgonomonadaceae</taxon>
        <taxon>Dysgonomonas</taxon>
    </lineage>
</organism>
<keyword evidence="2" id="KW-0449">Lipoprotein</keyword>
<name>A0A840CQ12_9BACT</name>
<proteinExistence type="predicted"/>
<evidence type="ECO:0000256" key="1">
    <source>
        <dbReference type="SAM" id="SignalP"/>
    </source>
</evidence>
<dbReference type="Proteomes" id="UP000555103">
    <property type="component" value="Unassembled WGS sequence"/>
</dbReference>
<comment type="caution">
    <text evidence="2">The sequence shown here is derived from an EMBL/GenBank/DDBJ whole genome shotgun (WGS) entry which is preliminary data.</text>
</comment>
<feature type="chain" id="PRO_5032477507" evidence="1">
    <location>
        <begin position="29"/>
        <end position="164"/>
    </location>
</feature>
<dbReference type="EMBL" id="JACIEP010000005">
    <property type="protein sequence ID" value="MBB4035684.1"/>
    <property type="molecule type" value="Genomic_DNA"/>
</dbReference>
<accession>A0A840CQ12</accession>
<dbReference type="AlphaFoldDB" id="A0A840CQ12"/>
<protein>
    <submittedName>
        <fullName evidence="2">Putative lipoprotein (RSAM/lipoprotein system)</fullName>
    </submittedName>
</protein>
<dbReference type="InterPro" id="IPR026403">
    <property type="entry name" value="Lipo_with_rSAM"/>
</dbReference>
<reference evidence="2 3" key="1">
    <citation type="submission" date="2020-08" db="EMBL/GenBank/DDBJ databases">
        <title>Genomic Encyclopedia of Type Strains, Phase IV (KMG-IV): sequencing the most valuable type-strain genomes for metagenomic binning, comparative biology and taxonomic classification.</title>
        <authorList>
            <person name="Goeker M."/>
        </authorList>
    </citation>
    <scope>NUCLEOTIDE SEQUENCE [LARGE SCALE GENOMIC DNA]</scope>
    <source>
        <strain evidence="2 3">DSM 104969</strain>
    </source>
</reference>
<keyword evidence="3" id="KW-1185">Reference proteome</keyword>
<evidence type="ECO:0000313" key="3">
    <source>
        <dbReference type="Proteomes" id="UP000555103"/>
    </source>
</evidence>
<keyword evidence="1" id="KW-0732">Signal</keyword>
<gene>
    <name evidence="2" type="ORF">GGR21_001579</name>
</gene>